<evidence type="ECO:0000313" key="3">
    <source>
        <dbReference type="Proteomes" id="UP001145072"/>
    </source>
</evidence>
<sequence>MKKVALVALVCFLVGIVGTIAFGHQVFSFESEKDSVDQSKTIEGSKITGIDIDVDVADVTVTSTDGKDIEVHLRGKAIESSYQNLNFNVEQQDEILSITVESKKDFDFSIPSLFNFNGFGGLDLEVKVPEKMYETVDIRSNVGDQTINALAVKNFMARSDVGDITLERLESEEASIYSNVGDVDVVAGQGGYTIETDTGSVELDLLALKGNTHIQSDIGDVDVSLHESPTNFVLDLQSDIGDVSVKNINGFQDSTGKDLFVEIGSGGPVLEVVTDIGEIKVSGN</sequence>
<dbReference type="AlphaFoldDB" id="A0A9X3WIW4"/>
<name>A0A9X3WIW4_9BACI</name>
<comment type="caution">
    <text evidence="2">The sequence shown here is derived from an EMBL/GenBank/DDBJ whole genome shotgun (WGS) entry which is preliminary data.</text>
</comment>
<accession>A0A9X3WIW4</accession>
<proteinExistence type="predicted"/>
<dbReference type="Pfam" id="PF13349">
    <property type="entry name" value="DUF4097"/>
    <property type="match status" value="1"/>
</dbReference>
<dbReference type="InterPro" id="IPR025164">
    <property type="entry name" value="Toastrack_DUF4097"/>
</dbReference>
<organism evidence="2 3">
    <name type="scientific">Aquibacillus koreensis</name>
    <dbReference type="NCBI Taxonomy" id="279446"/>
    <lineage>
        <taxon>Bacteria</taxon>
        <taxon>Bacillati</taxon>
        <taxon>Bacillota</taxon>
        <taxon>Bacilli</taxon>
        <taxon>Bacillales</taxon>
        <taxon>Bacillaceae</taxon>
        <taxon>Aquibacillus</taxon>
    </lineage>
</organism>
<protein>
    <submittedName>
        <fullName evidence="2">DUF4097 domain-containing protein</fullName>
    </submittedName>
</protein>
<gene>
    <name evidence="2" type="ORF">NC661_10695</name>
</gene>
<evidence type="ECO:0000313" key="2">
    <source>
        <dbReference type="EMBL" id="MDC3420837.1"/>
    </source>
</evidence>
<dbReference type="Proteomes" id="UP001145072">
    <property type="component" value="Unassembled WGS sequence"/>
</dbReference>
<keyword evidence="3" id="KW-1185">Reference proteome</keyword>
<feature type="domain" description="DUF4097" evidence="1">
    <location>
        <begin position="134"/>
        <end position="281"/>
    </location>
</feature>
<evidence type="ECO:0000259" key="1">
    <source>
        <dbReference type="Pfam" id="PF13349"/>
    </source>
</evidence>
<reference evidence="2" key="1">
    <citation type="submission" date="2022-06" db="EMBL/GenBank/DDBJ databases">
        <title>Aquibacillus sp. a new bacterium isolated from soil saline samples.</title>
        <authorList>
            <person name="Galisteo C."/>
            <person name="De La Haba R."/>
            <person name="Sanchez-Porro C."/>
            <person name="Ventosa A."/>
        </authorList>
    </citation>
    <scope>NUCLEOTIDE SEQUENCE</scope>
    <source>
        <strain evidence="2">JCM 12387</strain>
    </source>
</reference>
<dbReference type="RefSeq" id="WP_259872367.1">
    <property type="nucleotide sequence ID" value="NZ_JAMQJZ010000007.1"/>
</dbReference>
<dbReference type="EMBL" id="JAMQJZ010000007">
    <property type="protein sequence ID" value="MDC3420837.1"/>
    <property type="molecule type" value="Genomic_DNA"/>
</dbReference>